<dbReference type="Pfam" id="PF00149">
    <property type="entry name" value="Metallophos"/>
    <property type="match status" value="1"/>
</dbReference>
<dbReference type="PIRSF" id="PIRSF000887">
    <property type="entry name" value="Pesterase_MJ0037"/>
    <property type="match status" value="1"/>
</dbReference>
<dbReference type="EMBL" id="JAVDVI010000003">
    <property type="protein sequence ID" value="MDR6966894.1"/>
    <property type="molecule type" value="Genomic_DNA"/>
</dbReference>
<dbReference type="RefSeq" id="WP_310024777.1">
    <property type="nucleotide sequence ID" value="NZ_JAVDVI010000003.1"/>
</dbReference>
<comment type="caution">
    <text evidence="2">The sequence shown here is derived from an EMBL/GenBank/DDBJ whole genome shotgun (WGS) entry which is preliminary data.</text>
</comment>
<dbReference type="NCBIfam" id="TIGR04123">
    <property type="entry name" value="P_estr_lig_assc"/>
    <property type="match status" value="1"/>
</dbReference>
<accession>A0ABU1TLP9</accession>
<dbReference type="PANTHER" id="PTHR39323">
    <property type="entry name" value="BLR1149 PROTEIN"/>
    <property type="match status" value="1"/>
</dbReference>
<evidence type="ECO:0000259" key="1">
    <source>
        <dbReference type="Pfam" id="PF00149"/>
    </source>
</evidence>
<feature type="domain" description="Calcineurin-like phosphoesterase" evidence="1">
    <location>
        <begin position="26"/>
        <end position="139"/>
    </location>
</feature>
<sequence>MTITIKIKFQTFVLHPSGALFWEDRKVLLISDVHLGKVSHFRKHGVAIPNNAVSKNFQKLTEVVDYFNPEKVVFLGDLFHSSKNSEWNLFVEWSDCCVAEIILITGNHDIIAKENYDKIDVKIFEELEVDGYLLTHHPIEKEGLFNFSGHIHPGIELRGFGGQSLKLPCFFQKENQMILPAFGEFTGKYIMVPEGNDLVYAIAKDEVILVEKRLSDKKR</sequence>
<dbReference type="SUPFAM" id="SSF56300">
    <property type="entry name" value="Metallo-dependent phosphatases"/>
    <property type="match status" value="1"/>
</dbReference>
<dbReference type="Gene3D" id="3.60.21.10">
    <property type="match status" value="1"/>
</dbReference>
<protein>
    <submittedName>
        <fullName evidence="2">DNA ligase-associated metallophosphoesterase</fullName>
    </submittedName>
</protein>
<proteinExistence type="predicted"/>
<keyword evidence="3" id="KW-1185">Reference proteome</keyword>
<dbReference type="InterPro" id="IPR026336">
    <property type="entry name" value="PdeM-like"/>
</dbReference>
<dbReference type="CDD" id="cd07391">
    <property type="entry name" value="MPP_PF1019"/>
    <property type="match status" value="1"/>
</dbReference>
<keyword evidence="2" id="KW-0436">Ligase</keyword>
<dbReference type="InterPro" id="IPR024173">
    <property type="entry name" value="Pesterase_MJ0037-like"/>
</dbReference>
<dbReference type="GO" id="GO:0016874">
    <property type="term" value="F:ligase activity"/>
    <property type="evidence" value="ECO:0007669"/>
    <property type="project" value="UniProtKB-KW"/>
</dbReference>
<dbReference type="PANTHER" id="PTHR39323:SF1">
    <property type="entry name" value="BLR1149 PROTEIN"/>
    <property type="match status" value="1"/>
</dbReference>
<evidence type="ECO:0000313" key="2">
    <source>
        <dbReference type="EMBL" id="MDR6966894.1"/>
    </source>
</evidence>
<name>A0ABU1TLP9_9FLAO</name>
<dbReference type="InterPro" id="IPR004843">
    <property type="entry name" value="Calcineurin-like_PHP"/>
</dbReference>
<organism evidence="2 3">
    <name type="scientific">Flavobacterium arsenatis</name>
    <dbReference type="NCBI Taxonomy" id="1484332"/>
    <lineage>
        <taxon>Bacteria</taxon>
        <taxon>Pseudomonadati</taxon>
        <taxon>Bacteroidota</taxon>
        <taxon>Flavobacteriia</taxon>
        <taxon>Flavobacteriales</taxon>
        <taxon>Flavobacteriaceae</taxon>
        <taxon>Flavobacterium</taxon>
    </lineage>
</organism>
<dbReference type="Proteomes" id="UP001255185">
    <property type="component" value="Unassembled WGS sequence"/>
</dbReference>
<evidence type="ECO:0000313" key="3">
    <source>
        <dbReference type="Proteomes" id="UP001255185"/>
    </source>
</evidence>
<dbReference type="InterPro" id="IPR029052">
    <property type="entry name" value="Metallo-depent_PP-like"/>
</dbReference>
<reference evidence="2 3" key="1">
    <citation type="submission" date="2023-07" db="EMBL/GenBank/DDBJ databases">
        <title>Sorghum-associated microbial communities from plants grown in Nebraska, USA.</title>
        <authorList>
            <person name="Schachtman D."/>
        </authorList>
    </citation>
    <scope>NUCLEOTIDE SEQUENCE [LARGE SCALE GENOMIC DNA]</scope>
    <source>
        <strain evidence="2 3">3773</strain>
    </source>
</reference>
<gene>
    <name evidence="2" type="ORF">J2X31_000894</name>
</gene>